<protein>
    <submittedName>
        <fullName evidence="2">Uncharacterized protein</fullName>
    </submittedName>
</protein>
<name>A0A367J9W8_RHIAZ</name>
<feature type="transmembrane region" description="Helical" evidence="1">
    <location>
        <begin position="103"/>
        <end position="122"/>
    </location>
</feature>
<comment type="caution">
    <text evidence="2">The sequence shown here is derived from an EMBL/GenBank/DDBJ whole genome shotgun (WGS) entry which is preliminary data.</text>
</comment>
<accession>A0A367J9W8</accession>
<keyword evidence="1" id="KW-0472">Membrane</keyword>
<dbReference type="Proteomes" id="UP000252139">
    <property type="component" value="Unassembled WGS sequence"/>
</dbReference>
<reference evidence="2 3" key="1">
    <citation type="journal article" date="2018" name="G3 (Bethesda)">
        <title>Phylogenetic and Phylogenomic Definition of Rhizopus Species.</title>
        <authorList>
            <person name="Gryganskyi A.P."/>
            <person name="Golan J."/>
            <person name="Dolatabadi S."/>
            <person name="Mondo S."/>
            <person name="Robb S."/>
            <person name="Idnurm A."/>
            <person name="Muszewska A."/>
            <person name="Steczkiewicz K."/>
            <person name="Masonjones S."/>
            <person name="Liao H.L."/>
            <person name="Gajdeczka M.T."/>
            <person name="Anike F."/>
            <person name="Vuek A."/>
            <person name="Anishchenko I.M."/>
            <person name="Voigt K."/>
            <person name="de Hoog G.S."/>
            <person name="Smith M.E."/>
            <person name="Heitman J."/>
            <person name="Vilgalys R."/>
            <person name="Stajich J.E."/>
        </authorList>
    </citation>
    <scope>NUCLEOTIDE SEQUENCE [LARGE SCALE GENOMIC DNA]</scope>
    <source>
        <strain evidence="2 3">CBS 357.93</strain>
    </source>
</reference>
<proteinExistence type="predicted"/>
<feature type="transmembrane region" description="Helical" evidence="1">
    <location>
        <begin position="68"/>
        <end position="91"/>
    </location>
</feature>
<feature type="transmembrane region" description="Helical" evidence="1">
    <location>
        <begin position="30"/>
        <end position="48"/>
    </location>
</feature>
<dbReference type="EMBL" id="PJQL01001806">
    <property type="protein sequence ID" value="RCH86728.1"/>
    <property type="molecule type" value="Genomic_DNA"/>
</dbReference>
<keyword evidence="1" id="KW-1133">Transmembrane helix</keyword>
<feature type="transmembrane region" description="Helical" evidence="1">
    <location>
        <begin position="183"/>
        <end position="204"/>
    </location>
</feature>
<keyword evidence="3" id="KW-1185">Reference proteome</keyword>
<gene>
    <name evidence="2" type="ORF">CU097_008495</name>
</gene>
<evidence type="ECO:0000313" key="3">
    <source>
        <dbReference type="Proteomes" id="UP000252139"/>
    </source>
</evidence>
<organism evidence="2 3">
    <name type="scientific">Rhizopus azygosporus</name>
    <name type="common">Rhizopus microsporus var. azygosporus</name>
    <dbReference type="NCBI Taxonomy" id="86630"/>
    <lineage>
        <taxon>Eukaryota</taxon>
        <taxon>Fungi</taxon>
        <taxon>Fungi incertae sedis</taxon>
        <taxon>Mucoromycota</taxon>
        <taxon>Mucoromycotina</taxon>
        <taxon>Mucoromycetes</taxon>
        <taxon>Mucorales</taxon>
        <taxon>Mucorineae</taxon>
        <taxon>Rhizopodaceae</taxon>
        <taxon>Rhizopus</taxon>
    </lineage>
</organism>
<dbReference type="OrthoDB" id="2289866at2759"/>
<sequence>MQQDIYQGQIPPAGYVDTPNIYRICGKFHVGYSGPVACVLWIVINLYAAVLSFQGRSPIYSYLNSTALFIQGVVCVIFVLSALVSLYIFSVGIPEALKISHRMTWTIVIVFLIDYFANMVVFGVQKNQFNGWCISKARKSADESLSIVQADGSNLQVLYSPTVSGSDLYNCTRLWENELKFGVVIFVILFVFYVHIAFCFWNFTQEKLLIRAEMMRYHFSNPYVNTTINPMHMMSNMKPSKNKTPL</sequence>
<keyword evidence="1" id="KW-0812">Transmembrane</keyword>
<evidence type="ECO:0000313" key="2">
    <source>
        <dbReference type="EMBL" id="RCH86728.1"/>
    </source>
</evidence>
<dbReference type="AlphaFoldDB" id="A0A367J9W8"/>
<evidence type="ECO:0000256" key="1">
    <source>
        <dbReference type="SAM" id="Phobius"/>
    </source>
</evidence>